<keyword evidence="3" id="KW-0675">Receptor</keyword>
<dbReference type="PROSITE" id="PS50835">
    <property type="entry name" value="IG_LIKE"/>
    <property type="match status" value="1"/>
</dbReference>
<organism evidence="7">
    <name type="scientific">Xenopus tropicalis</name>
    <name type="common">Western clawed frog</name>
    <name type="synonym">Silurana tropicalis</name>
    <dbReference type="NCBI Taxonomy" id="8364"/>
    <lineage>
        <taxon>Eukaryota</taxon>
        <taxon>Metazoa</taxon>
        <taxon>Chordata</taxon>
        <taxon>Craniata</taxon>
        <taxon>Vertebrata</taxon>
        <taxon>Euteleostomi</taxon>
        <taxon>Amphibia</taxon>
        <taxon>Batrachia</taxon>
        <taxon>Anura</taxon>
        <taxon>Pipoidea</taxon>
        <taxon>Pipidae</taxon>
        <taxon>Xenopodinae</taxon>
        <taxon>Xenopus</taxon>
        <taxon>Silurana</taxon>
    </lineage>
</organism>
<evidence type="ECO:0000259" key="6">
    <source>
        <dbReference type="PROSITE" id="PS50835"/>
    </source>
</evidence>
<dbReference type="AlphaFoldDB" id="A0A6I8PX90"/>
<sequence length="137" mass="15548">MPSQSLRKWQVITDKSIYVNTLCFNMKHSGCRRNHGQSVEQTQQPQSIPQATSIYLECTYKISTSAYVFWYVQYPGQGPEMLLSSLRKEENKGFSAEHKKSETSFHLQKDKAEVRDSGLYFCAVSDTVTQGQSPPGT</sequence>
<protein>
    <recommendedName>
        <fullName evidence="6">Ig-like domain-containing protein</fullName>
    </recommendedName>
</protein>
<keyword evidence="5" id="KW-0391">Immunity</keyword>
<dbReference type="PANTHER" id="PTHR19367:SF18">
    <property type="entry name" value="T CELL RECEPTOR ALPHA VARIABLE 16"/>
    <property type="match status" value="1"/>
</dbReference>
<keyword evidence="1" id="KW-0732">Signal</keyword>
<evidence type="ECO:0000256" key="5">
    <source>
        <dbReference type="ARBA" id="ARBA00043266"/>
    </source>
</evidence>
<dbReference type="GO" id="GO:0042101">
    <property type="term" value="C:T cell receptor complex"/>
    <property type="evidence" value="ECO:0007669"/>
    <property type="project" value="UniProtKB-KW"/>
</dbReference>
<dbReference type="SMART" id="SM00406">
    <property type="entry name" value="IGv"/>
    <property type="match status" value="1"/>
</dbReference>
<dbReference type="InParanoid" id="A0A6I8PX90"/>
<evidence type="ECO:0000313" key="7">
    <source>
        <dbReference type="Ensembl" id="ENSXETP00000058768"/>
    </source>
</evidence>
<dbReference type="InterPro" id="IPR051287">
    <property type="entry name" value="TCR_variable_region"/>
</dbReference>
<proteinExistence type="predicted"/>
<dbReference type="Pfam" id="PF07686">
    <property type="entry name" value="V-set"/>
    <property type="match status" value="1"/>
</dbReference>
<evidence type="ECO:0000256" key="2">
    <source>
        <dbReference type="ARBA" id="ARBA00023130"/>
    </source>
</evidence>
<evidence type="ECO:0000256" key="3">
    <source>
        <dbReference type="ARBA" id="ARBA00023170"/>
    </source>
</evidence>
<dbReference type="PANTHER" id="PTHR19367">
    <property type="entry name" value="T-CELL RECEPTOR ALPHA CHAIN V REGION"/>
    <property type="match status" value="1"/>
</dbReference>
<dbReference type="Bgee" id="ENSXETG00000040290">
    <property type="expression patterns" value="Expressed in liver"/>
</dbReference>
<dbReference type="GO" id="GO:0002250">
    <property type="term" value="P:adaptive immune response"/>
    <property type="evidence" value="ECO:0007669"/>
    <property type="project" value="UniProtKB-KW"/>
</dbReference>
<dbReference type="SUPFAM" id="SSF48726">
    <property type="entry name" value="Immunoglobulin"/>
    <property type="match status" value="1"/>
</dbReference>
<dbReference type="GeneTree" id="ENSGT00940000153073"/>
<keyword evidence="4" id="KW-0393">Immunoglobulin domain</keyword>
<dbReference type="InterPro" id="IPR013106">
    <property type="entry name" value="Ig_V-set"/>
</dbReference>
<reference evidence="7" key="2">
    <citation type="submission" date="2020-05" db="UniProtKB">
        <authorList>
            <consortium name="Ensembl"/>
        </authorList>
    </citation>
    <scope>IDENTIFICATION</scope>
</reference>
<dbReference type="Ensembl" id="ENSXETT00000061770">
    <property type="protein sequence ID" value="ENSXETP00000058768"/>
    <property type="gene ID" value="ENSXETG00000040290"/>
</dbReference>
<feature type="domain" description="Ig-like" evidence="6">
    <location>
        <begin position="37"/>
        <end position="137"/>
    </location>
</feature>
<dbReference type="Gene3D" id="2.60.40.10">
    <property type="entry name" value="Immunoglobulins"/>
    <property type="match status" value="1"/>
</dbReference>
<dbReference type="InterPro" id="IPR013783">
    <property type="entry name" value="Ig-like_fold"/>
</dbReference>
<name>A0A6I8PX90_XENTR</name>
<dbReference type="InterPro" id="IPR036179">
    <property type="entry name" value="Ig-like_dom_sf"/>
</dbReference>
<reference evidence="7" key="1">
    <citation type="journal article" date="2010" name="Science">
        <title>The genome of the Western clawed frog Xenopus tropicalis.</title>
        <authorList>
            <person name="Hellsten U."/>
            <person name="Harland R.M."/>
            <person name="Gilchrist M.J."/>
            <person name="Hendrix D."/>
            <person name="Jurka J."/>
            <person name="Kapitonov V."/>
            <person name="Ovcharenko I."/>
            <person name="Putnam N.H."/>
            <person name="Shu S."/>
            <person name="Taher L."/>
            <person name="Blitz I.L."/>
            <person name="Blumberg B."/>
            <person name="Dichmann D.S."/>
            <person name="Dubchak I."/>
            <person name="Amaya E."/>
            <person name="Detter J.C."/>
            <person name="Fletcher R."/>
            <person name="Gerhard D.S."/>
            <person name="Goodstein D."/>
            <person name="Graves T."/>
            <person name="Grigoriev I.V."/>
            <person name="Grimwood J."/>
            <person name="Kawashima T."/>
            <person name="Lindquist E."/>
            <person name="Lucas S.M."/>
            <person name="Mead P.E."/>
            <person name="Mitros T."/>
            <person name="Ogino H."/>
            <person name="Ohta Y."/>
            <person name="Poliakov A.V."/>
            <person name="Pollet N."/>
            <person name="Robert J."/>
            <person name="Salamov A."/>
            <person name="Sater A.K."/>
            <person name="Schmutz J."/>
            <person name="Terry A."/>
            <person name="Vize P.D."/>
            <person name="Warren W.C."/>
            <person name="Wells D."/>
            <person name="Wills A."/>
            <person name="Wilson R.K."/>
            <person name="Zimmerman L.B."/>
            <person name="Zorn A.M."/>
            <person name="Grainger R."/>
            <person name="Grammer T."/>
            <person name="Khokha M.K."/>
            <person name="Richardson P.M."/>
            <person name="Rokhsar D.S."/>
        </authorList>
    </citation>
    <scope>NUCLEOTIDE SEQUENCE [LARGE SCALE GENOMIC DNA]</scope>
    <source>
        <strain evidence="7">Nigerian</strain>
    </source>
</reference>
<evidence type="ECO:0000256" key="4">
    <source>
        <dbReference type="ARBA" id="ARBA00023319"/>
    </source>
</evidence>
<dbReference type="InterPro" id="IPR007110">
    <property type="entry name" value="Ig-like_dom"/>
</dbReference>
<accession>A0A6I8PX90</accession>
<dbReference type="FunCoup" id="A0A6I8PX90">
    <property type="interactions" value="178"/>
</dbReference>
<evidence type="ECO:0000256" key="1">
    <source>
        <dbReference type="ARBA" id="ARBA00022729"/>
    </source>
</evidence>
<keyword evidence="5" id="KW-1279">T cell receptor</keyword>
<keyword evidence="2" id="KW-1064">Adaptive immunity</keyword>